<feature type="compositionally biased region" description="Basic and acidic residues" evidence="1">
    <location>
        <begin position="829"/>
        <end position="863"/>
    </location>
</feature>
<feature type="compositionally biased region" description="Basic and acidic residues" evidence="1">
    <location>
        <begin position="655"/>
        <end position="715"/>
    </location>
</feature>
<keyword evidence="4" id="KW-1185">Reference proteome</keyword>
<evidence type="ECO:0000259" key="2">
    <source>
        <dbReference type="Pfam" id="PF13229"/>
    </source>
</evidence>
<dbReference type="EMBL" id="BSVA01000001">
    <property type="protein sequence ID" value="GMA92790.1"/>
    <property type="molecule type" value="Genomic_DNA"/>
</dbReference>
<dbReference type="InterPro" id="IPR039448">
    <property type="entry name" value="Beta_helix"/>
</dbReference>
<feature type="compositionally biased region" description="Low complexity" evidence="1">
    <location>
        <begin position="506"/>
        <end position="518"/>
    </location>
</feature>
<sequence>MPSVASEARPRRRRVGRFVALAAGALVVAVGVTAVVVRMSTRDEIPWREQELTARIDPGAPDLGSEARPVPPGAFIVQAGAAEGGNGSLERPYAHVSEALDRVQGTGTIVLRAGVYREELFVGKSKSIELRAYPGEVVWFDGADAIEGWVRDGETWRAPWSHEFSSAPSYTGGEDGTEPTWRFLNEDHPFAAHPEQLWLDGSPLEQVAVDEVGPGSFAVDTATHELVLGEDPADRVVEASVRQRAVNLRSADSTITGIGFRRFAPSVPTLGALVIEGDRARLSEVVVEDSSTTGVFVTGHGTVLDRVTVRRSGMIGVAANFADGFTVTGSLIEHNNAEGFNQAPVSGGIKVTRSRDVAIAASVVRGNAGPGIWLDQSVKHATVSASDVLSNAGHGVFAEISDSVLLVDLVIAGNGRIGVKINDASRVQVWRSTIVGNGLGIAVLQDDRRASDATVPGHDERHPDDPDMSWVAAGTVIADSIVGEVGGSSRDSDSQPAAPIWVHDYSGSSLPTTSSTGSRATCCRQHPGRPSCSGSRAARRSRTTTSRAGRRMRARPRATRGSRAPRRSRRTSHRPRRFSRRAVRRRSCPTTWRFYWAPTWWRRPARSCPMPRRPQGARRPGRGAHAARARGSGSRGRRAARPREHIGHPAWRGAEQQHERDPREREQRVAEPDREHPALAPVHGRERAVGRRRRDGDGEREPSDHDPGIRMHAEQQRPQPGQQCDADDAHHDGARHERADRQIRTAQHRTEGMVTVPCVAHEQERGEPAHREQCGCDIDARRLEQADRSESRRDADEEAHGRQQTRSEQLLEAAPGAVGEDGAQTAWPGRREAPLDARQQQHSEHEGHELAEGDAAQHERERR</sequence>
<feature type="compositionally biased region" description="Basic and acidic residues" evidence="1">
    <location>
        <begin position="727"/>
        <end position="751"/>
    </location>
</feature>
<dbReference type="Gene3D" id="2.160.20.10">
    <property type="entry name" value="Single-stranded right-handed beta-helix, Pectin lyase-like"/>
    <property type="match status" value="2"/>
</dbReference>
<feature type="compositionally biased region" description="Basic residues" evidence="1">
    <location>
        <begin position="537"/>
        <end position="584"/>
    </location>
</feature>
<dbReference type="Pfam" id="PF13229">
    <property type="entry name" value="Beta_helix"/>
    <property type="match status" value="1"/>
</dbReference>
<dbReference type="InterPro" id="IPR006626">
    <property type="entry name" value="PbH1"/>
</dbReference>
<dbReference type="SMART" id="SM00710">
    <property type="entry name" value="PbH1"/>
    <property type="match status" value="6"/>
</dbReference>
<name>A0ABQ6JWV6_9MICO</name>
<feature type="compositionally biased region" description="Basic and acidic residues" evidence="1">
    <location>
        <begin position="761"/>
        <end position="801"/>
    </location>
</feature>
<feature type="domain" description="Right handed beta helix" evidence="2">
    <location>
        <begin position="273"/>
        <end position="429"/>
    </location>
</feature>
<dbReference type="Proteomes" id="UP001157069">
    <property type="component" value="Unassembled WGS sequence"/>
</dbReference>
<feature type="region of interest" description="Disordered" evidence="1">
    <location>
        <begin position="484"/>
        <end position="584"/>
    </location>
</feature>
<evidence type="ECO:0000313" key="4">
    <source>
        <dbReference type="Proteomes" id="UP001157069"/>
    </source>
</evidence>
<proteinExistence type="predicted"/>
<comment type="caution">
    <text evidence="3">The sequence shown here is derived from an EMBL/GenBank/DDBJ whole genome shotgun (WGS) entry which is preliminary data.</text>
</comment>
<feature type="region of interest" description="Disordered" evidence="1">
    <location>
        <begin position="449"/>
        <end position="468"/>
    </location>
</feature>
<organism evidence="3 4">
    <name type="scientific">Homoserinibacter gongjuensis</name>
    <dbReference type="NCBI Taxonomy" id="1162968"/>
    <lineage>
        <taxon>Bacteria</taxon>
        <taxon>Bacillati</taxon>
        <taxon>Actinomycetota</taxon>
        <taxon>Actinomycetes</taxon>
        <taxon>Micrococcales</taxon>
        <taxon>Microbacteriaceae</taxon>
        <taxon>Homoserinibacter</taxon>
    </lineage>
</organism>
<gene>
    <name evidence="3" type="ORF">GCM10025869_33190</name>
</gene>
<protein>
    <recommendedName>
        <fullName evidence="2">Right handed beta helix domain-containing protein</fullName>
    </recommendedName>
</protein>
<feature type="region of interest" description="Disordered" evidence="1">
    <location>
        <begin position="605"/>
        <end position="863"/>
    </location>
</feature>
<feature type="compositionally biased region" description="Basic residues" evidence="1">
    <location>
        <begin position="615"/>
        <end position="628"/>
    </location>
</feature>
<evidence type="ECO:0000313" key="3">
    <source>
        <dbReference type="EMBL" id="GMA92790.1"/>
    </source>
</evidence>
<reference evidence="4" key="1">
    <citation type="journal article" date="2019" name="Int. J. Syst. Evol. Microbiol.">
        <title>The Global Catalogue of Microorganisms (GCM) 10K type strain sequencing project: providing services to taxonomists for standard genome sequencing and annotation.</title>
        <authorList>
            <consortium name="The Broad Institute Genomics Platform"/>
            <consortium name="The Broad Institute Genome Sequencing Center for Infectious Disease"/>
            <person name="Wu L."/>
            <person name="Ma J."/>
        </authorList>
    </citation>
    <scope>NUCLEOTIDE SEQUENCE [LARGE SCALE GENOMIC DNA]</scope>
    <source>
        <strain evidence="4">NBRC 108755</strain>
    </source>
</reference>
<feature type="compositionally biased region" description="Basic and acidic residues" evidence="1">
    <location>
        <begin position="449"/>
        <end position="465"/>
    </location>
</feature>
<dbReference type="InterPro" id="IPR012334">
    <property type="entry name" value="Pectin_lyas_fold"/>
</dbReference>
<accession>A0ABQ6JWV6</accession>
<evidence type="ECO:0000256" key="1">
    <source>
        <dbReference type="SAM" id="MobiDB-lite"/>
    </source>
</evidence>
<dbReference type="SUPFAM" id="SSF51126">
    <property type="entry name" value="Pectin lyase-like"/>
    <property type="match status" value="1"/>
</dbReference>
<dbReference type="InterPro" id="IPR011050">
    <property type="entry name" value="Pectin_lyase_fold/virulence"/>
</dbReference>